<proteinExistence type="predicted"/>
<evidence type="ECO:0000313" key="3">
    <source>
        <dbReference type="Proteomes" id="UP001054889"/>
    </source>
</evidence>
<sequence length="249" mass="27109">MLSRRKRPRRWWGFSGTRRARTATEWSPCRRRTMESVPAPRSRLRSGSTRWSCTPGTATRVSSMVGGGGAASSSFVSGNRFSASSSGLTVGYSEDEGAAVPWAARKAVLWSGWDCSTCGYMLCWEAMADSLASLLCCSVLFFSVDRELFSRRMKVWRGKWQGSIFNTEEGSGEGDGGFAVAVRDAAQIPLFVSCCREPAAVAYAAPGFALPRRGTWVDTELAVTLDPGNGERGKKTLEERNWEQSGGDA</sequence>
<keyword evidence="3" id="KW-1185">Reference proteome</keyword>
<name>A0AAV5F7L6_ELECO</name>
<feature type="compositionally biased region" description="Basic and acidic residues" evidence="1">
    <location>
        <begin position="229"/>
        <end position="242"/>
    </location>
</feature>
<organism evidence="2 3">
    <name type="scientific">Eleusine coracana subsp. coracana</name>
    <dbReference type="NCBI Taxonomy" id="191504"/>
    <lineage>
        <taxon>Eukaryota</taxon>
        <taxon>Viridiplantae</taxon>
        <taxon>Streptophyta</taxon>
        <taxon>Embryophyta</taxon>
        <taxon>Tracheophyta</taxon>
        <taxon>Spermatophyta</taxon>
        <taxon>Magnoliopsida</taxon>
        <taxon>Liliopsida</taxon>
        <taxon>Poales</taxon>
        <taxon>Poaceae</taxon>
        <taxon>PACMAD clade</taxon>
        <taxon>Chloridoideae</taxon>
        <taxon>Cynodonteae</taxon>
        <taxon>Eleusininae</taxon>
        <taxon>Eleusine</taxon>
    </lineage>
</organism>
<gene>
    <name evidence="2" type="primary">gb19196</name>
    <name evidence="2" type="ORF">PR202_gb19196</name>
</gene>
<feature type="region of interest" description="Disordered" evidence="1">
    <location>
        <begin position="228"/>
        <end position="249"/>
    </location>
</feature>
<dbReference type="Proteomes" id="UP001054889">
    <property type="component" value="Unassembled WGS sequence"/>
</dbReference>
<comment type="caution">
    <text evidence="2">The sequence shown here is derived from an EMBL/GenBank/DDBJ whole genome shotgun (WGS) entry which is preliminary data.</text>
</comment>
<evidence type="ECO:0000256" key="1">
    <source>
        <dbReference type="SAM" id="MobiDB-lite"/>
    </source>
</evidence>
<reference evidence="2" key="1">
    <citation type="journal article" date="2018" name="DNA Res.">
        <title>Multiple hybrid de novo genome assembly of finger millet, an orphan allotetraploid crop.</title>
        <authorList>
            <person name="Hatakeyama M."/>
            <person name="Aluri S."/>
            <person name="Balachadran M.T."/>
            <person name="Sivarajan S.R."/>
            <person name="Patrignani A."/>
            <person name="Gruter S."/>
            <person name="Poveda L."/>
            <person name="Shimizu-Inatsugi R."/>
            <person name="Baeten J."/>
            <person name="Francoijs K.J."/>
            <person name="Nataraja K.N."/>
            <person name="Reddy Y.A.N."/>
            <person name="Phadnis S."/>
            <person name="Ravikumar R.L."/>
            <person name="Schlapbach R."/>
            <person name="Sreeman S.M."/>
            <person name="Shimizu K.K."/>
        </authorList>
    </citation>
    <scope>NUCLEOTIDE SEQUENCE</scope>
</reference>
<accession>A0AAV5F7L6</accession>
<dbReference type="AlphaFoldDB" id="A0AAV5F7L6"/>
<protein>
    <submittedName>
        <fullName evidence="2">Uncharacterized protein</fullName>
    </submittedName>
</protein>
<reference evidence="2" key="2">
    <citation type="submission" date="2021-12" db="EMBL/GenBank/DDBJ databases">
        <title>Resequencing data analysis of finger millet.</title>
        <authorList>
            <person name="Hatakeyama M."/>
            <person name="Aluri S."/>
            <person name="Balachadran M.T."/>
            <person name="Sivarajan S.R."/>
            <person name="Poveda L."/>
            <person name="Shimizu-Inatsugi R."/>
            <person name="Schlapbach R."/>
            <person name="Sreeman S.M."/>
            <person name="Shimizu K.K."/>
        </authorList>
    </citation>
    <scope>NUCLEOTIDE SEQUENCE</scope>
</reference>
<dbReference type="EMBL" id="BQKI01000082">
    <property type="protein sequence ID" value="GJN30859.1"/>
    <property type="molecule type" value="Genomic_DNA"/>
</dbReference>
<evidence type="ECO:0000313" key="2">
    <source>
        <dbReference type="EMBL" id="GJN30859.1"/>
    </source>
</evidence>